<dbReference type="Proteomes" id="UP000008148">
    <property type="component" value="Chromosome"/>
</dbReference>
<gene>
    <name evidence="1" type="ordered locus">CKO_01165</name>
</gene>
<protein>
    <submittedName>
        <fullName evidence="1">Uncharacterized protein</fullName>
    </submittedName>
</protein>
<proteinExistence type="predicted"/>
<dbReference type="EMBL" id="CP000822">
    <property type="protein sequence ID" value="ABV12306.1"/>
    <property type="molecule type" value="Genomic_DNA"/>
</dbReference>
<evidence type="ECO:0000313" key="2">
    <source>
        <dbReference type="Proteomes" id="UP000008148"/>
    </source>
</evidence>
<sequence length="42" mass="4325">MGEFFSSISSAVNFPTTLAVLQLAFVTNGLSGGPHANSTTDH</sequence>
<evidence type="ECO:0000313" key="1">
    <source>
        <dbReference type="EMBL" id="ABV12306.1"/>
    </source>
</evidence>
<organism evidence="1 2">
    <name type="scientific">Citrobacter koseri (strain ATCC BAA-895 / CDC 4225-83 / SGSC4696)</name>
    <dbReference type="NCBI Taxonomy" id="290338"/>
    <lineage>
        <taxon>Bacteria</taxon>
        <taxon>Pseudomonadati</taxon>
        <taxon>Pseudomonadota</taxon>
        <taxon>Gammaproteobacteria</taxon>
        <taxon>Enterobacterales</taxon>
        <taxon>Enterobacteriaceae</taxon>
        <taxon>Citrobacter</taxon>
    </lineage>
</organism>
<dbReference type="HOGENOM" id="CLU_3250672_0_0_6"/>
<name>A8AFP3_CITK8</name>
<reference evidence="1 2" key="1">
    <citation type="submission" date="2007-08" db="EMBL/GenBank/DDBJ databases">
        <authorList>
            <consortium name="The Citrobacter koseri Genome Sequencing Project"/>
            <person name="McClelland M."/>
            <person name="Sanderson E.K."/>
            <person name="Porwollik S."/>
            <person name="Spieth J."/>
            <person name="Clifton W.S."/>
            <person name="Latreille P."/>
            <person name="Courtney L."/>
            <person name="Wang C."/>
            <person name="Pepin K."/>
            <person name="Bhonagiri V."/>
            <person name="Nash W."/>
            <person name="Johnson M."/>
            <person name="Thiruvilangam P."/>
            <person name="Wilson R."/>
        </authorList>
    </citation>
    <scope>NUCLEOTIDE SEQUENCE [LARGE SCALE GENOMIC DNA]</scope>
    <source>
        <strain evidence="2">ATCC BAA-895 / CDC 4225-83 / SGSC4696</strain>
    </source>
</reference>
<keyword evidence="2" id="KW-1185">Reference proteome</keyword>
<dbReference type="AlphaFoldDB" id="A8AFP3"/>
<dbReference type="KEGG" id="cko:CKO_01165"/>
<accession>A8AFP3</accession>